<reference evidence="3 4" key="1">
    <citation type="submission" date="2020-02" db="EMBL/GenBank/DDBJ databases">
        <title>Comparative genomics of sulfur disproportionating microorganisms.</title>
        <authorList>
            <person name="Ward L.M."/>
            <person name="Bertran E."/>
            <person name="Johnston D.T."/>
        </authorList>
    </citation>
    <scope>NUCLEOTIDE SEQUENCE [LARGE SCALE GENOMIC DNA]</scope>
    <source>
        <strain evidence="3 4">DSM 100025</strain>
    </source>
</reference>
<dbReference type="SUPFAM" id="SSF54106">
    <property type="entry name" value="LysM domain"/>
    <property type="match status" value="2"/>
</dbReference>
<evidence type="ECO:0000256" key="1">
    <source>
        <dbReference type="SAM" id="SignalP"/>
    </source>
</evidence>
<dbReference type="PANTHER" id="PTHR33734">
    <property type="entry name" value="LYSM DOMAIN-CONTAINING GPI-ANCHORED PROTEIN 2"/>
    <property type="match status" value="1"/>
</dbReference>
<dbReference type="InterPro" id="IPR023346">
    <property type="entry name" value="Lysozyme-like_dom_sf"/>
</dbReference>
<dbReference type="PROSITE" id="PS51782">
    <property type="entry name" value="LYSM"/>
    <property type="match status" value="2"/>
</dbReference>
<dbReference type="SUPFAM" id="SSF53955">
    <property type="entry name" value="Lysozyme-like"/>
    <property type="match status" value="1"/>
</dbReference>
<organism evidence="3 4">
    <name type="scientific">Dissulfurirhabdus thermomarina</name>
    <dbReference type="NCBI Taxonomy" id="1765737"/>
    <lineage>
        <taxon>Bacteria</taxon>
        <taxon>Deltaproteobacteria</taxon>
        <taxon>Dissulfurirhabdaceae</taxon>
        <taxon>Dissulfurirhabdus</taxon>
    </lineage>
</organism>
<evidence type="ECO:0000313" key="3">
    <source>
        <dbReference type="EMBL" id="NDY42606.1"/>
    </source>
</evidence>
<accession>A0A6N9TVU7</accession>
<dbReference type="Pfam" id="PF01476">
    <property type="entry name" value="LysM"/>
    <property type="match status" value="2"/>
</dbReference>
<keyword evidence="1" id="KW-0732">Signal</keyword>
<protein>
    <submittedName>
        <fullName evidence="3">LysM peptidoglycan-binding domain-containing protein</fullName>
    </submittedName>
</protein>
<comment type="caution">
    <text evidence="3">The sequence shown here is derived from an EMBL/GenBank/DDBJ whole genome shotgun (WGS) entry which is preliminary data.</text>
</comment>
<dbReference type="Gene3D" id="3.10.350.10">
    <property type="entry name" value="LysM domain"/>
    <property type="match status" value="2"/>
</dbReference>
<name>A0A6N9TVU7_DISTH</name>
<dbReference type="CDD" id="cd16894">
    <property type="entry name" value="MltD-like"/>
    <property type="match status" value="1"/>
</dbReference>
<dbReference type="InterPro" id="IPR008258">
    <property type="entry name" value="Transglycosylase_SLT_dom_1"/>
</dbReference>
<feature type="domain" description="LysM" evidence="2">
    <location>
        <begin position="424"/>
        <end position="468"/>
    </location>
</feature>
<feature type="domain" description="LysM" evidence="2">
    <location>
        <begin position="491"/>
        <end position="534"/>
    </location>
</feature>
<dbReference type="PANTHER" id="PTHR33734:SF22">
    <property type="entry name" value="MEMBRANE-BOUND LYTIC MUREIN TRANSGLYCOSYLASE D"/>
    <property type="match status" value="1"/>
</dbReference>
<gene>
    <name evidence="3" type="ORF">G3N55_07085</name>
</gene>
<proteinExistence type="predicted"/>
<dbReference type="EMBL" id="JAAGRR010000069">
    <property type="protein sequence ID" value="NDY42606.1"/>
    <property type="molecule type" value="Genomic_DNA"/>
</dbReference>
<keyword evidence="4" id="KW-1185">Reference proteome</keyword>
<dbReference type="PROSITE" id="PS51257">
    <property type="entry name" value="PROKAR_LIPOPROTEIN"/>
    <property type="match status" value="1"/>
</dbReference>
<dbReference type="InterPro" id="IPR018392">
    <property type="entry name" value="LysM"/>
</dbReference>
<dbReference type="Gene3D" id="1.10.530.10">
    <property type="match status" value="1"/>
</dbReference>
<sequence>MLKSPRPTPALFSLFLLSCLPCLVAACSPATESAIVGPEGETLASVAVLEESYGGVNAGDEAQAPDDTQTPDEAQDGFVQDCIDSALDLCETAQAYWKEGNVDGAMEALDQAYQEILKVDPDSDPKLVQQKEDLRFMISKRILEIYASRATAVKGNYKEIPLVLNKDVETEIRRFQGPDRRFFLESYRRSGKYRPMIAAALREAGLPEELSWLPLIESGFKVRALSRARALGLWQFIPSTGYKFGLKRDLWVDERLDPEKSTQAAIKYLKALHQIFGDWTTVLAAYNCGEGTVLRVIRHQKINYLDNFWDLYYRLPRETARYVPRFLAALHILKDPDKYGFDLGAPDPPSPYEVVPIEKQVKLSSVARELGVAAEDLYRLNPELRYEVTPAAPYKLKVPPGTGSVLLARIDQIPRYTPPKRAYAYHRVRPGETLSTIAQRYRTRVSAIVRANNIRRRHLIRVGQRLRIPLRGTVARRPARRIARASLRPDGTYRVRRGDSLWLIARRFNTTTQALQKLNNLETTQLRVGQILRVTPGERLAEAAESNS</sequence>
<dbReference type="Pfam" id="PF01464">
    <property type="entry name" value="SLT"/>
    <property type="match status" value="1"/>
</dbReference>
<evidence type="ECO:0000313" key="4">
    <source>
        <dbReference type="Proteomes" id="UP000469346"/>
    </source>
</evidence>
<dbReference type="Proteomes" id="UP000469346">
    <property type="component" value="Unassembled WGS sequence"/>
</dbReference>
<feature type="chain" id="PRO_5026920609" evidence="1">
    <location>
        <begin position="26"/>
        <end position="548"/>
    </location>
</feature>
<feature type="signal peptide" evidence="1">
    <location>
        <begin position="1"/>
        <end position="25"/>
    </location>
</feature>
<dbReference type="CDD" id="cd00118">
    <property type="entry name" value="LysM"/>
    <property type="match status" value="2"/>
</dbReference>
<evidence type="ECO:0000259" key="2">
    <source>
        <dbReference type="PROSITE" id="PS51782"/>
    </source>
</evidence>
<dbReference type="InterPro" id="IPR036779">
    <property type="entry name" value="LysM_dom_sf"/>
</dbReference>
<dbReference type="SMART" id="SM00257">
    <property type="entry name" value="LysM"/>
    <property type="match status" value="2"/>
</dbReference>
<dbReference type="AlphaFoldDB" id="A0A6N9TVU7"/>